<dbReference type="Proteomes" id="UP000192042">
    <property type="component" value="Chromosome I"/>
</dbReference>
<reference evidence="1 2" key="1">
    <citation type="submission" date="2017-03" db="EMBL/GenBank/DDBJ databases">
        <authorList>
            <person name="Afonso C.L."/>
            <person name="Miller P.J."/>
            <person name="Scott M.A."/>
            <person name="Spackman E."/>
            <person name="Goraichik I."/>
            <person name="Dimitrov K.M."/>
            <person name="Suarez D.L."/>
            <person name="Swayne D.E."/>
        </authorList>
    </citation>
    <scope>NUCLEOTIDE SEQUENCE [LARGE SCALE GENOMIC DNA]</scope>
    <source>
        <strain evidence="1">Genome sequencing of Nitrospira japonica strain NJ11</strain>
    </source>
</reference>
<evidence type="ECO:0000313" key="2">
    <source>
        <dbReference type="Proteomes" id="UP000192042"/>
    </source>
</evidence>
<evidence type="ECO:0000313" key="1">
    <source>
        <dbReference type="EMBL" id="SLM46451.1"/>
    </source>
</evidence>
<dbReference type="EMBL" id="LT828648">
    <property type="protein sequence ID" value="SLM46451.1"/>
    <property type="molecule type" value="Genomic_DNA"/>
</dbReference>
<organism evidence="1 2">
    <name type="scientific">Nitrospira japonica</name>
    <dbReference type="NCBI Taxonomy" id="1325564"/>
    <lineage>
        <taxon>Bacteria</taxon>
        <taxon>Pseudomonadati</taxon>
        <taxon>Nitrospirota</taxon>
        <taxon>Nitrospiria</taxon>
        <taxon>Nitrospirales</taxon>
        <taxon>Nitrospiraceae</taxon>
        <taxon>Nitrospira</taxon>
    </lineage>
</organism>
<dbReference type="KEGG" id="nja:NSJP_0279"/>
<proteinExistence type="predicted"/>
<gene>
    <name evidence="1" type="ORF">NSJP_0279</name>
</gene>
<dbReference type="AlphaFoldDB" id="A0A1W1I0D6"/>
<keyword evidence="2" id="KW-1185">Reference proteome</keyword>
<name>A0A1W1I0D6_9BACT</name>
<accession>A0A1W1I0D6</accession>
<dbReference type="RefSeq" id="WP_080885139.1">
    <property type="nucleotide sequence ID" value="NZ_LT828648.1"/>
</dbReference>
<protein>
    <submittedName>
        <fullName evidence="1">Uncharacterized protein</fullName>
    </submittedName>
</protein>
<sequence>MSTTPINGTKSWMRIPDGTRVRLCEGGQEGVIDGLTELVVGPARNPDGRTQYRLNVGDQERMLVTQEALFLLTDADGIVLMQKQNIDYRRIVTERLRTELTADRFVRPA</sequence>